<proteinExistence type="predicted"/>
<protein>
    <submittedName>
        <fullName evidence="2">Uncharacterized protein</fullName>
    </submittedName>
</protein>
<evidence type="ECO:0000313" key="2">
    <source>
        <dbReference type="EMBL" id="KAK2549176.1"/>
    </source>
</evidence>
<evidence type="ECO:0000313" key="3">
    <source>
        <dbReference type="Proteomes" id="UP001249851"/>
    </source>
</evidence>
<keyword evidence="3" id="KW-1185">Reference proteome</keyword>
<dbReference type="Proteomes" id="UP001249851">
    <property type="component" value="Unassembled WGS sequence"/>
</dbReference>
<feature type="compositionally biased region" description="Acidic residues" evidence="1">
    <location>
        <begin position="89"/>
        <end position="104"/>
    </location>
</feature>
<dbReference type="AlphaFoldDB" id="A0AAD9PU69"/>
<reference evidence="2" key="1">
    <citation type="journal article" date="2023" name="G3 (Bethesda)">
        <title>Whole genome assembly and annotation of the endangered Caribbean coral Acropora cervicornis.</title>
        <authorList>
            <person name="Selwyn J.D."/>
            <person name="Vollmer S.V."/>
        </authorList>
    </citation>
    <scope>NUCLEOTIDE SEQUENCE</scope>
    <source>
        <strain evidence="2">K2</strain>
    </source>
</reference>
<evidence type="ECO:0000256" key="1">
    <source>
        <dbReference type="SAM" id="MobiDB-lite"/>
    </source>
</evidence>
<name>A0AAD9PU69_ACRCE</name>
<sequence>MRCSVFEEDEETPGWEASRRVARCEPCLWEMMENEVNEVEFYQESETSISVSSRSSSSCGGKSLQSTAKNRRYRVEDGKLKDGSVDEKSNDDDDEEEEEEEEEV</sequence>
<accession>A0AAD9PU69</accession>
<reference evidence="2" key="2">
    <citation type="journal article" date="2023" name="Science">
        <title>Genomic signatures of disease resistance in endangered staghorn corals.</title>
        <authorList>
            <person name="Vollmer S.V."/>
            <person name="Selwyn J.D."/>
            <person name="Despard B.A."/>
            <person name="Roesel C.L."/>
        </authorList>
    </citation>
    <scope>NUCLEOTIDE SEQUENCE</scope>
    <source>
        <strain evidence="2">K2</strain>
    </source>
</reference>
<comment type="caution">
    <text evidence="2">The sequence shown here is derived from an EMBL/GenBank/DDBJ whole genome shotgun (WGS) entry which is preliminary data.</text>
</comment>
<dbReference type="EMBL" id="JARQWQ010000130">
    <property type="protein sequence ID" value="KAK2549176.1"/>
    <property type="molecule type" value="Genomic_DNA"/>
</dbReference>
<feature type="compositionally biased region" description="Basic and acidic residues" evidence="1">
    <location>
        <begin position="73"/>
        <end position="88"/>
    </location>
</feature>
<organism evidence="2 3">
    <name type="scientific">Acropora cervicornis</name>
    <name type="common">Staghorn coral</name>
    <dbReference type="NCBI Taxonomy" id="6130"/>
    <lineage>
        <taxon>Eukaryota</taxon>
        <taxon>Metazoa</taxon>
        <taxon>Cnidaria</taxon>
        <taxon>Anthozoa</taxon>
        <taxon>Hexacorallia</taxon>
        <taxon>Scleractinia</taxon>
        <taxon>Astrocoeniina</taxon>
        <taxon>Acroporidae</taxon>
        <taxon>Acropora</taxon>
    </lineage>
</organism>
<feature type="region of interest" description="Disordered" evidence="1">
    <location>
        <begin position="44"/>
        <end position="104"/>
    </location>
</feature>
<gene>
    <name evidence="2" type="ORF">P5673_030391</name>
</gene>
<feature type="compositionally biased region" description="Low complexity" evidence="1">
    <location>
        <begin position="45"/>
        <end position="66"/>
    </location>
</feature>